<dbReference type="Pfam" id="PF00072">
    <property type="entry name" value="Response_reg"/>
    <property type="match status" value="1"/>
</dbReference>
<comment type="caution">
    <text evidence="6">The sequence shown here is derived from an EMBL/GenBank/DDBJ whole genome shotgun (WGS) entry which is preliminary data.</text>
</comment>
<reference evidence="6 7" key="1">
    <citation type="submission" date="2015-09" db="EMBL/GenBank/DDBJ databases">
        <title>Genome sequence of the marine flavobacterium Croceitalea dokdonensis DOKDO 023 that contains proton- and sodium-pumping rhodopsins.</title>
        <authorList>
            <person name="Kwon S.-K."/>
            <person name="Lee H.K."/>
            <person name="Kwak M.-J."/>
            <person name="Kim J.F."/>
        </authorList>
    </citation>
    <scope>NUCLEOTIDE SEQUENCE [LARGE SCALE GENOMIC DNA]</scope>
    <source>
        <strain evidence="6 7">DOKDO 023</strain>
    </source>
</reference>
<dbReference type="GO" id="GO:0000160">
    <property type="term" value="P:phosphorelay signal transduction system"/>
    <property type="evidence" value="ECO:0007669"/>
    <property type="project" value="InterPro"/>
</dbReference>
<sequence>MKNVELKAMVIDSDFQMHQTYGNYFQDIENIQLVGCCQTIPEALKMIGSCNPDIIVTEVSLLGISGIDGIKLLSKRDGQVKIIVVSSENDFELIKRAFKAGANGYLTKPITKDRLVDALKAVEDQGAALSYDVAKKVVTMFQKKRYPQLSNRENQIAEYLGQGETYKSIAKKLFVTTSTVNFHIQNIYLKLNVNSKSEALEKLRLLMAS</sequence>
<dbReference type="EMBL" id="LDJX01000001">
    <property type="protein sequence ID" value="KPM33619.1"/>
    <property type="molecule type" value="Genomic_DNA"/>
</dbReference>
<dbReference type="PROSITE" id="PS00622">
    <property type="entry name" value="HTH_LUXR_1"/>
    <property type="match status" value="1"/>
</dbReference>
<dbReference type="Proteomes" id="UP000050280">
    <property type="component" value="Unassembled WGS sequence"/>
</dbReference>
<keyword evidence="2" id="KW-0238">DNA-binding</keyword>
<dbReference type="InterPro" id="IPR039420">
    <property type="entry name" value="WalR-like"/>
</dbReference>
<proteinExistence type="predicted"/>
<evidence type="ECO:0000313" key="7">
    <source>
        <dbReference type="Proteomes" id="UP000050280"/>
    </source>
</evidence>
<feature type="domain" description="HTH luxR-type" evidence="4">
    <location>
        <begin position="142"/>
        <end position="207"/>
    </location>
</feature>
<keyword evidence="1" id="KW-0597">Phosphoprotein</keyword>
<dbReference type="InterPro" id="IPR058245">
    <property type="entry name" value="NreC/VraR/RcsB-like_REC"/>
</dbReference>
<dbReference type="Gene3D" id="3.40.50.2300">
    <property type="match status" value="1"/>
</dbReference>
<dbReference type="GO" id="GO:0006355">
    <property type="term" value="P:regulation of DNA-templated transcription"/>
    <property type="evidence" value="ECO:0007669"/>
    <property type="project" value="InterPro"/>
</dbReference>
<dbReference type="PATRIC" id="fig|1300341.3.peg.517"/>
<dbReference type="AlphaFoldDB" id="A0A0P7AZB8"/>
<dbReference type="PANTHER" id="PTHR43214:SF43">
    <property type="entry name" value="TWO-COMPONENT RESPONSE REGULATOR"/>
    <property type="match status" value="1"/>
</dbReference>
<dbReference type="PROSITE" id="PS50110">
    <property type="entry name" value="RESPONSE_REGULATORY"/>
    <property type="match status" value="1"/>
</dbReference>
<evidence type="ECO:0000259" key="4">
    <source>
        <dbReference type="PROSITE" id="PS50043"/>
    </source>
</evidence>
<dbReference type="SMART" id="SM00448">
    <property type="entry name" value="REC"/>
    <property type="match status" value="1"/>
</dbReference>
<dbReference type="STRING" id="1300341.I595_523"/>
<dbReference type="CDD" id="cd17535">
    <property type="entry name" value="REC_NarL-like"/>
    <property type="match status" value="1"/>
</dbReference>
<dbReference type="InterPro" id="IPR000792">
    <property type="entry name" value="Tscrpt_reg_LuxR_C"/>
</dbReference>
<feature type="domain" description="Response regulatory" evidence="5">
    <location>
        <begin position="7"/>
        <end position="123"/>
    </location>
</feature>
<dbReference type="InterPro" id="IPR001789">
    <property type="entry name" value="Sig_transdc_resp-reg_receiver"/>
</dbReference>
<dbReference type="PANTHER" id="PTHR43214">
    <property type="entry name" value="TWO-COMPONENT RESPONSE REGULATOR"/>
    <property type="match status" value="1"/>
</dbReference>
<protein>
    <submittedName>
        <fullName evidence="6">Nitrate/nitrite response regulator protein</fullName>
    </submittedName>
</protein>
<evidence type="ECO:0000256" key="2">
    <source>
        <dbReference type="ARBA" id="ARBA00023125"/>
    </source>
</evidence>
<accession>A0A0P7AZB8</accession>
<dbReference type="CDD" id="cd06170">
    <property type="entry name" value="LuxR_C_like"/>
    <property type="match status" value="1"/>
</dbReference>
<evidence type="ECO:0000259" key="5">
    <source>
        <dbReference type="PROSITE" id="PS50110"/>
    </source>
</evidence>
<dbReference type="RefSeq" id="WP_054557776.1">
    <property type="nucleotide sequence ID" value="NZ_LDJX01000001.1"/>
</dbReference>
<dbReference type="SUPFAM" id="SSF46894">
    <property type="entry name" value="C-terminal effector domain of the bipartite response regulators"/>
    <property type="match status" value="1"/>
</dbReference>
<dbReference type="InterPro" id="IPR016032">
    <property type="entry name" value="Sig_transdc_resp-reg_C-effctor"/>
</dbReference>
<name>A0A0P7AZB8_9FLAO</name>
<gene>
    <name evidence="6" type="ORF">I595_523</name>
</gene>
<dbReference type="PRINTS" id="PR00038">
    <property type="entry name" value="HTHLUXR"/>
</dbReference>
<evidence type="ECO:0000256" key="3">
    <source>
        <dbReference type="PROSITE-ProRule" id="PRU00169"/>
    </source>
</evidence>
<dbReference type="GO" id="GO:0003677">
    <property type="term" value="F:DNA binding"/>
    <property type="evidence" value="ECO:0007669"/>
    <property type="project" value="UniProtKB-KW"/>
</dbReference>
<organism evidence="6 7">
    <name type="scientific">Croceitalea dokdonensis DOKDO 023</name>
    <dbReference type="NCBI Taxonomy" id="1300341"/>
    <lineage>
        <taxon>Bacteria</taxon>
        <taxon>Pseudomonadati</taxon>
        <taxon>Bacteroidota</taxon>
        <taxon>Flavobacteriia</taxon>
        <taxon>Flavobacteriales</taxon>
        <taxon>Flavobacteriaceae</taxon>
        <taxon>Croceitalea</taxon>
    </lineage>
</organism>
<dbReference type="OrthoDB" id="9797341at2"/>
<evidence type="ECO:0000313" key="6">
    <source>
        <dbReference type="EMBL" id="KPM33619.1"/>
    </source>
</evidence>
<comment type="caution">
    <text evidence="3">Lacks conserved residue(s) required for the propagation of feature annotation.</text>
</comment>
<dbReference type="Pfam" id="PF00196">
    <property type="entry name" value="GerE"/>
    <property type="match status" value="1"/>
</dbReference>
<dbReference type="SUPFAM" id="SSF52172">
    <property type="entry name" value="CheY-like"/>
    <property type="match status" value="1"/>
</dbReference>
<keyword evidence="7" id="KW-1185">Reference proteome</keyword>
<dbReference type="InterPro" id="IPR011006">
    <property type="entry name" value="CheY-like_superfamily"/>
</dbReference>
<evidence type="ECO:0000256" key="1">
    <source>
        <dbReference type="ARBA" id="ARBA00022553"/>
    </source>
</evidence>
<dbReference type="PROSITE" id="PS50043">
    <property type="entry name" value="HTH_LUXR_2"/>
    <property type="match status" value="1"/>
</dbReference>
<dbReference type="SMART" id="SM00421">
    <property type="entry name" value="HTH_LUXR"/>
    <property type="match status" value="1"/>
</dbReference>